<feature type="domain" description="Nucleoside phosphorylase" evidence="7">
    <location>
        <begin position="300"/>
        <end position="469"/>
    </location>
</feature>
<dbReference type="Gene3D" id="3.40.1390.30">
    <property type="entry name" value="NIF3 (NGG1p interacting factor 3)-like"/>
    <property type="match status" value="1"/>
</dbReference>
<dbReference type="GO" id="GO:0006166">
    <property type="term" value="P:purine ribonucleoside salvage"/>
    <property type="evidence" value="ECO:0007669"/>
    <property type="project" value="UniProtKB-KW"/>
</dbReference>
<evidence type="ECO:0000313" key="9">
    <source>
        <dbReference type="Proteomes" id="UP001147747"/>
    </source>
</evidence>
<dbReference type="InterPro" id="IPR018099">
    <property type="entry name" value="Purine_phosphorylase-2_CS"/>
</dbReference>
<dbReference type="SUPFAM" id="SSF53167">
    <property type="entry name" value="Purine and uridine phosphorylases"/>
    <property type="match status" value="1"/>
</dbReference>
<comment type="similarity">
    <text evidence="2">Belongs to the GTP cyclohydrolase I type 2/NIF3 family.</text>
</comment>
<dbReference type="Pfam" id="PF01784">
    <property type="entry name" value="DUF34_NIF3"/>
    <property type="match status" value="1"/>
</dbReference>
<evidence type="ECO:0000256" key="5">
    <source>
        <dbReference type="ARBA" id="ARBA00022726"/>
    </source>
</evidence>
<gene>
    <name evidence="8" type="ORF">N7509_004461</name>
</gene>
<dbReference type="Proteomes" id="UP001147747">
    <property type="component" value="Unassembled WGS sequence"/>
</dbReference>
<dbReference type="CDD" id="cd09010">
    <property type="entry name" value="MTAP_SsMTAPII_like_MTIP"/>
    <property type="match status" value="1"/>
</dbReference>
<comment type="caution">
    <text evidence="8">The sequence shown here is derived from an EMBL/GenBank/DDBJ whole genome shotgun (WGS) entry which is preliminary data.</text>
</comment>
<reference evidence="8" key="2">
    <citation type="journal article" date="2023" name="IMA Fungus">
        <title>Comparative genomic study of the Penicillium genus elucidates a diverse pangenome and 15 lateral gene transfer events.</title>
        <authorList>
            <person name="Petersen C."/>
            <person name="Sorensen T."/>
            <person name="Nielsen M.R."/>
            <person name="Sondergaard T.E."/>
            <person name="Sorensen J.L."/>
            <person name="Fitzpatrick D.A."/>
            <person name="Frisvad J.C."/>
            <person name="Nielsen K.L."/>
        </authorList>
    </citation>
    <scope>NUCLEOTIDE SEQUENCE</scope>
    <source>
        <strain evidence="8">IBT 29677</strain>
    </source>
</reference>
<evidence type="ECO:0000256" key="3">
    <source>
        <dbReference type="ARBA" id="ARBA00022676"/>
    </source>
</evidence>
<reference evidence="8" key="1">
    <citation type="submission" date="2022-12" db="EMBL/GenBank/DDBJ databases">
        <authorList>
            <person name="Petersen C."/>
        </authorList>
    </citation>
    <scope>NUCLEOTIDE SEQUENCE</scope>
    <source>
        <strain evidence="8">IBT 29677</strain>
    </source>
</reference>
<keyword evidence="9" id="KW-1185">Reference proteome</keyword>
<dbReference type="InterPro" id="IPR000845">
    <property type="entry name" value="Nucleoside_phosphorylase_d"/>
</dbReference>
<dbReference type="InterPro" id="IPR036069">
    <property type="entry name" value="DUF34/NIF3_sf"/>
</dbReference>
<proteinExistence type="inferred from homology"/>
<dbReference type="Gene3D" id="3.40.50.1580">
    <property type="entry name" value="Nucleoside phosphorylase domain"/>
    <property type="match status" value="1"/>
</dbReference>
<organism evidence="8 9">
    <name type="scientific">Penicillium cosmopolitanum</name>
    <dbReference type="NCBI Taxonomy" id="1131564"/>
    <lineage>
        <taxon>Eukaryota</taxon>
        <taxon>Fungi</taxon>
        <taxon>Dikarya</taxon>
        <taxon>Ascomycota</taxon>
        <taxon>Pezizomycotina</taxon>
        <taxon>Eurotiomycetes</taxon>
        <taxon>Eurotiomycetidae</taxon>
        <taxon>Eurotiales</taxon>
        <taxon>Aspergillaceae</taxon>
        <taxon>Penicillium</taxon>
    </lineage>
</organism>
<dbReference type="InterPro" id="IPR002678">
    <property type="entry name" value="DUF34/NIF3"/>
</dbReference>
<dbReference type="PROSITE" id="PS01240">
    <property type="entry name" value="PNP_MTAP_2"/>
    <property type="match status" value="1"/>
</dbReference>
<dbReference type="EMBL" id="JAPZBU010000005">
    <property type="protein sequence ID" value="KAJ5404590.1"/>
    <property type="molecule type" value="Genomic_DNA"/>
</dbReference>
<evidence type="ECO:0000256" key="1">
    <source>
        <dbReference type="ARBA" id="ARBA00006751"/>
    </source>
</evidence>
<dbReference type="OrthoDB" id="3345469at2759"/>
<keyword evidence="5" id="KW-0660">Purine salvage</keyword>
<keyword evidence="3" id="KW-0328">Glycosyltransferase</keyword>
<evidence type="ECO:0000256" key="2">
    <source>
        <dbReference type="ARBA" id="ARBA00006964"/>
    </source>
</evidence>
<evidence type="ECO:0000256" key="4">
    <source>
        <dbReference type="ARBA" id="ARBA00022679"/>
    </source>
</evidence>
<feature type="binding site" evidence="6">
    <location>
        <position position="79"/>
    </location>
    <ligand>
        <name>a divalent metal cation</name>
        <dbReference type="ChEBI" id="CHEBI:60240"/>
        <label>1</label>
    </ligand>
</feature>
<dbReference type="GO" id="GO:0017061">
    <property type="term" value="F:S-methyl-5-thioadenosine phosphorylase activity"/>
    <property type="evidence" value="ECO:0007669"/>
    <property type="project" value="InterPro"/>
</dbReference>
<protein>
    <recommendedName>
        <fullName evidence="7">Nucleoside phosphorylase domain-containing protein</fullName>
    </recommendedName>
</protein>
<keyword evidence="4" id="KW-0808">Transferase</keyword>
<dbReference type="FunFam" id="3.40.1390.30:FF:000001">
    <property type="entry name" value="GTP cyclohydrolase 1 type 2"/>
    <property type="match status" value="1"/>
</dbReference>
<evidence type="ECO:0000259" key="7">
    <source>
        <dbReference type="Pfam" id="PF01048"/>
    </source>
</evidence>
<name>A0A9X0BCB2_9EURO</name>
<dbReference type="InterPro" id="IPR010044">
    <property type="entry name" value="MTAP"/>
</dbReference>
<feature type="binding site" evidence="6">
    <location>
        <position position="117"/>
    </location>
    <ligand>
        <name>a divalent metal cation</name>
        <dbReference type="ChEBI" id="CHEBI:60240"/>
        <label>1</label>
    </ligand>
</feature>
<dbReference type="GO" id="GO:0005829">
    <property type="term" value="C:cytosol"/>
    <property type="evidence" value="ECO:0007669"/>
    <property type="project" value="TreeGrafter"/>
</dbReference>
<dbReference type="Pfam" id="PF01048">
    <property type="entry name" value="PNP_UDP_1"/>
    <property type="match status" value="1"/>
</dbReference>
<keyword evidence="6" id="KW-0479">Metal-binding</keyword>
<dbReference type="GO" id="GO:0019509">
    <property type="term" value="P:L-methionine salvage from methylthioadenosine"/>
    <property type="evidence" value="ECO:0007669"/>
    <property type="project" value="TreeGrafter"/>
</dbReference>
<accession>A0A9X0BCB2</accession>
<evidence type="ECO:0000313" key="8">
    <source>
        <dbReference type="EMBL" id="KAJ5404590.1"/>
    </source>
</evidence>
<dbReference type="InterPro" id="IPR035994">
    <property type="entry name" value="Nucleoside_phosphorylase_sf"/>
</dbReference>
<sequence length="469" mass="50265">MASPIPSSSPFTRSVVDSMRKIYPEALADKSFDNTGLLLEAPFDPSRRQKNSVLLAIDLTTAVADEAIKRRDSAIVAYHPIIFRGLKAITLDDTQQRSLLRLAQHGISVYSPHTAVDTVPGGMADWLCDVVTGTFQPVATQTHTASQSCNSKLYSVPTYPQAQAVPTAASADASQQIPHIRSTIHPSPAASIPEGFESAGAGRLVTFNEDQPLTTLIDHIGRGVGLPGVFPLRSRNRSRLTTFASVPSELSRQWKSDRESALQALHDSAKQGGSAMSPCAEAYQDGGVEVSVSEADRPVPIAVIGGTGLRELPGFTQVASLSISTPWGEPSSPITILHHQCKHNEKTVAVAFLSRHGAHHQIAPHEVPARANIAALRSIGVRSIIAFSAVGSLQEAIKPRDFVIPDQIIDRTKGVRPWTYFEGGIVAHVPFGDPFDEGIAKIVRECGHSLEGDGVVLHDRGTVVCMGKF</sequence>
<dbReference type="GeneID" id="81368078"/>
<dbReference type="GO" id="GO:0046872">
    <property type="term" value="F:metal ion binding"/>
    <property type="evidence" value="ECO:0007669"/>
    <property type="project" value="UniProtKB-KW"/>
</dbReference>
<dbReference type="AlphaFoldDB" id="A0A9X0BCB2"/>
<comment type="similarity">
    <text evidence="1">Belongs to the PNP/MTAP phosphorylase family.</text>
</comment>
<dbReference type="PANTHER" id="PTHR42679">
    <property type="entry name" value="S-METHYL-5'-THIOADENOSINE PHOSPHORYLASE"/>
    <property type="match status" value="1"/>
</dbReference>
<dbReference type="PANTHER" id="PTHR42679:SF2">
    <property type="entry name" value="S-METHYL-5'-THIOADENOSINE PHOSPHORYLASE"/>
    <property type="match status" value="1"/>
</dbReference>
<evidence type="ECO:0000256" key="6">
    <source>
        <dbReference type="PIRSR" id="PIRSR602678-1"/>
    </source>
</evidence>
<dbReference type="SUPFAM" id="SSF102705">
    <property type="entry name" value="NIF3 (NGG1p interacting factor 3)-like"/>
    <property type="match status" value="1"/>
</dbReference>
<dbReference type="RefSeq" id="XP_056491832.1">
    <property type="nucleotide sequence ID" value="XM_056629098.1"/>
</dbReference>